<reference evidence="3" key="2">
    <citation type="submission" date="2012-02" db="EMBL/GenBank/DDBJ databases">
        <title>Complete genome sequence of Blastococcus saxobsidens strain DD2.</title>
        <authorList>
            <person name="Genoscope."/>
        </authorList>
    </citation>
    <scope>NUCLEOTIDE SEQUENCE [LARGE SCALE GENOMIC DNA]</scope>
    <source>
        <strain evidence="3">DD2</strain>
    </source>
</reference>
<gene>
    <name evidence="2" type="ordered locus">BLASA_2341</name>
</gene>
<dbReference type="eggNOG" id="ENOG5033A8E">
    <property type="taxonomic scope" value="Bacteria"/>
</dbReference>
<dbReference type="AlphaFoldDB" id="H6RVH0"/>
<dbReference type="STRING" id="1146883.BLASA_2341"/>
<dbReference type="KEGG" id="bsd:BLASA_2341"/>
<evidence type="ECO:0000313" key="3">
    <source>
        <dbReference type="Proteomes" id="UP000007517"/>
    </source>
</evidence>
<dbReference type="EMBL" id="FO117623">
    <property type="protein sequence ID" value="CCG03245.1"/>
    <property type="molecule type" value="Genomic_DNA"/>
</dbReference>
<evidence type="ECO:0008006" key="4">
    <source>
        <dbReference type="Google" id="ProtNLM"/>
    </source>
</evidence>
<protein>
    <recommendedName>
        <fullName evidence="4">Secreted protein</fullName>
    </recommendedName>
</protein>
<reference evidence="2 3" key="1">
    <citation type="journal article" date="2012" name="J. Bacteriol.">
        <title>Genome Sequence of Blastococcus saxobsidens DD2, a Stone-Inhabiting Bacterium.</title>
        <authorList>
            <person name="Chouaia B."/>
            <person name="Crotti E."/>
            <person name="Brusetti L."/>
            <person name="Daffonchio D."/>
            <person name="Essoussi I."/>
            <person name="Nouioui I."/>
            <person name="Sbissi I."/>
            <person name="Ghodhbane-Gtari F."/>
            <person name="Gtari M."/>
            <person name="Vacherie B."/>
            <person name="Barbe V."/>
            <person name="Medigue C."/>
            <person name="Gury J."/>
            <person name="Pujic P."/>
            <person name="Normand P."/>
        </authorList>
    </citation>
    <scope>NUCLEOTIDE SEQUENCE [LARGE SCALE GENOMIC DNA]</scope>
    <source>
        <strain evidence="2 3">DD2</strain>
    </source>
</reference>
<keyword evidence="3" id="KW-1185">Reference proteome</keyword>
<name>H6RVH0_BLASD</name>
<organism evidence="2 3">
    <name type="scientific">Blastococcus saxobsidens (strain DD2)</name>
    <dbReference type="NCBI Taxonomy" id="1146883"/>
    <lineage>
        <taxon>Bacteria</taxon>
        <taxon>Bacillati</taxon>
        <taxon>Actinomycetota</taxon>
        <taxon>Actinomycetes</taxon>
        <taxon>Geodermatophilales</taxon>
        <taxon>Geodermatophilaceae</taxon>
        <taxon>Blastococcus</taxon>
    </lineage>
</organism>
<proteinExistence type="predicted"/>
<sequence length="93" mass="9655">MRRLFWLAMGITIGALVVRKLSAAAEKMNPAGIGASIAEGLRDLADAIGDFGADVREAMSERELELRAGTGLDAPLPAPGDASLRRGAHAADL</sequence>
<accession>H6RVH0</accession>
<dbReference type="OrthoDB" id="3538051at2"/>
<evidence type="ECO:0000256" key="1">
    <source>
        <dbReference type="SAM" id="MobiDB-lite"/>
    </source>
</evidence>
<dbReference type="RefSeq" id="WP_014376128.1">
    <property type="nucleotide sequence ID" value="NC_016943.1"/>
</dbReference>
<dbReference type="Proteomes" id="UP000007517">
    <property type="component" value="Chromosome"/>
</dbReference>
<feature type="region of interest" description="Disordered" evidence="1">
    <location>
        <begin position="69"/>
        <end position="93"/>
    </location>
</feature>
<dbReference type="HOGENOM" id="CLU_167343_1_0_11"/>
<evidence type="ECO:0000313" key="2">
    <source>
        <dbReference type="EMBL" id="CCG03245.1"/>
    </source>
</evidence>